<feature type="compositionally biased region" description="Polar residues" evidence="4">
    <location>
        <begin position="582"/>
        <end position="597"/>
    </location>
</feature>
<feature type="region of interest" description="Disordered" evidence="4">
    <location>
        <begin position="582"/>
        <end position="698"/>
    </location>
</feature>
<keyword evidence="1" id="KW-0343">GTPase activation</keyword>
<organism evidence="5 6">
    <name type="scientific">Hexamita inflata</name>
    <dbReference type="NCBI Taxonomy" id="28002"/>
    <lineage>
        <taxon>Eukaryota</taxon>
        <taxon>Metamonada</taxon>
        <taxon>Diplomonadida</taxon>
        <taxon>Hexamitidae</taxon>
        <taxon>Hexamitinae</taxon>
        <taxon>Hexamita</taxon>
    </lineage>
</organism>
<feature type="compositionally biased region" description="Low complexity" evidence="4">
    <location>
        <begin position="617"/>
        <end position="628"/>
    </location>
</feature>
<comment type="caution">
    <text evidence="5">The sequence shown here is derived from an EMBL/GenBank/DDBJ whole genome shotgun (WGS) entry which is preliminary data.</text>
</comment>
<keyword evidence="3" id="KW-0677">Repeat</keyword>
<protein>
    <submittedName>
        <fullName evidence="5">Uncharacterized protein</fullName>
    </submittedName>
</protein>
<keyword evidence="6" id="KW-1185">Reference proteome</keyword>
<sequence>MIQTQIVPIGAGNDVYKFTQISDIQQFMQKADNEETLHVKISFKTQIQKNLQLLQNAVQQKKLYLSIDLSNSSFSDDDCNELAILFNMKNVYIYSLNLSFNQVTDENMSILAQCATFRQLLHLDISFTDVTTSFIQFLQQQIKQQNIVLQLITLNITGTKIVESPIAQFIQQCSNLQKISAGCTQMRIQYMYDISVVLNKQKQIRSVDFCCQNAVDSSIPYGDCVQLLNGLVFNLFQISSLIEIDLSGLMIGDSGMEQIITALRPGSVCHYKLEKICLNDCGLTDRSLHNIQLLAQSVSSIKQLELRGNQFTSERLQQFFSTDGFQIKMKIDFRQNNIDEELGWTIQKKHDVQFYPPINKGIIKRKSNHYRTNYLKPFSNFDIDLISNINNHQFLVQKQQQVHEKDIEPLLNVIKTPTFNVIDSTPVRKSLNLRQSSRVTFQEQTPDMNKSKMINPEDNRINLMNVQGLVSQAEYYYDSQKTLKPVMTKMEALETVEDELSFDGENANENNAEFEDQFKSIDVQKSIPTAITNIKPEQMETFMSYQPDLQQNIVKETTFNISKPPQLPKQNNLQLSNFDYVQPTTSSQSNTVQSLPQNFAPVTPHSQTTNSSQPKLQQVNQPVQQQNPFAKQEIAAKQPLKITNDKSEMQEIVKPPSRKVSASKPLTQEELKKLPNPNRSIRPNLSQTSLSSTKSTKSVKKQLPTTIFNEKIKPKIAQKLRTQFEQLDELRYLIPIDIPSYFTQAQELEMLFDAEVLENNVYAAGEVVVNSEQLLVYGKTKYIFKIIELKMKIVQTKKEFELKIEGPSNLSLKFKKQWEPFAQAMTVQFQIAKERNFTELPEQEFEDEQIEEQYED</sequence>
<evidence type="ECO:0000256" key="1">
    <source>
        <dbReference type="ARBA" id="ARBA00022468"/>
    </source>
</evidence>
<evidence type="ECO:0000313" key="5">
    <source>
        <dbReference type="EMBL" id="CAL5970628.1"/>
    </source>
</evidence>
<dbReference type="EMBL" id="CAXDID020000001">
    <property type="protein sequence ID" value="CAL5970628.1"/>
    <property type="molecule type" value="Genomic_DNA"/>
</dbReference>
<feature type="compositionally biased region" description="Polar residues" evidence="4">
    <location>
        <begin position="604"/>
        <end position="616"/>
    </location>
</feature>
<name>A0ABP1GEX2_9EUKA</name>
<feature type="compositionally biased region" description="Low complexity" evidence="4">
    <location>
        <begin position="685"/>
        <end position="696"/>
    </location>
</feature>
<keyword evidence="2" id="KW-0433">Leucine-rich repeat</keyword>
<reference evidence="5 6" key="1">
    <citation type="submission" date="2024-07" db="EMBL/GenBank/DDBJ databases">
        <authorList>
            <person name="Akdeniz Z."/>
        </authorList>
    </citation>
    <scope>NUCLEOTIDE SEQUENCE [LARGE SCALE GENOMIC DNA]</scope>
</reference>
<dbReference type="InterPro" id="IPR027038">
    <property type="entry name" value="RanGap"/>
</dbReference>
<accession>A0ABP1GEX2</accession>
<proteinExistence type="predicted"/>
<evidence type="ECO:0000256" key="4">
    <source>
        <dbReference type="SAM" id="MobiDB-lite"/>
    </source>
</evidence>
<dbReference type="Gene3D" id="3.80.10.10">
    <property type="entry name" value="Ribonuclease Inhibitor"/>
    <property type="match status" value="2"/>
</dbReference>
<gene>
    <name evidence="5" type="ORF">HINF_LOCUS568</name>
</gene>
<evidence type="ECO:0000313" key="6">
    <source>
        <dbReference type="Proteomes" id="UP001642409"/>
    </source>
</evidence>
<dbReference type="InterPro" id="IPR032675">
    <property type="entry name" value="LRR_dom_sf"/>
</dbReference>
<evidence type="ECO:0000256" key="2">
    <source>
        <dbReference type="ARBA" id="ARBA00022614"/>
    </source>
</evidence>
<dbReference type="PANTHER" id="PTHR24113:SF12">
    <property type="entry name" value="RAN GTPASE-ACTIVATING PROTEIN 1"/>
    <property type="match status" value="1"/>
</dbReference>
<dbReference type="SUPFAM" id="SSF52047">
    <property type="entry name" value="RNI-like"/>
    <property type="match status" value="1"/>
</dbReference>
<dbReference type="Proteomes" id="UP001642409">
    <property type="component" value="Unassembled WGS sequence"/>
</dbReference>
<dbReference type="PANTHER" id="PTHR24113">
    <property type="entry name" value="RAN GTPASE-ACTIVATING PROTEIN 1"/>
    <property type="match status" value="1"/>
</dbReference>
<evidence type="ECO:0000256" key="3">
    <source>
        <dbReference type="ARBA" id="ARBA00022737"/>
    </source>
</evidence>